<keyword evidence="3 10" id="KW-0479">Metal-binding</keyword>
<evidence type="ECO:0000256" key="7">
    <source>
        <dbReference type="ARBA" id="ARBA00023080"/>
    </source>
</evidence>
<dbReference type="GO" id="GO:0009117">
    <property type="term" value="P:nucleotide metabolic process"/>
    <property type="evidence" value="ECO:0007669"/>
    <property type="project" value="UniProtKB-KW"/>
</dbReference>
<dbReference type="GO" id="GO:0000166">
    <property type="term" value="F:nucleotide binding"/>
    <property type="evidence" value="ECO:0007669"/>
    <property type="project" value="UniProtKB-KW"/>
</dbReference>
<dbReference type="GO" id="GO:0005829">
    <property type="term" value="C:cytosol"/>
    <property type="evidence" value="ECO:0007669"/>
    <property type="project" value="TreeGrafter"/>
</dbReference>
<evidence type="ECO:0000256" key="10">
    <source>
        <dbReference type="HAMAP-Rule" id="MF_01405"/>
    </source>
</evidence>
<comment type="similarity">
    <text evidence="1 10 11">Belongs to the HAM1 NTPase family.</text>
</comment>
<keyword evidence="4 10" id="KW-0547">Nucleotide-binding</keyword>
<dbReference type="InterPro" id="IPR029001">
    <property type="entry name" value="ITPase-like_fam"/>
</dbReference>
<dbReference type="PANTHER" id="PTHR11067:SF9">
    <property type="entry name" value="INOSINE TRIPHOSPHATE PYROPHOSPHATASE"/>
    <property type="match status" value="1"/>
</dbReference>
<keyword evidence="7 10" id="KW-0546">Nucleotide metabolism</keyword>
<dbReference type="GO" id="GO:0046872">
    <property type="term" value="F:metal ion binding"/>
    <property type="evidence" value="ECO:0007669"/>
    <property type="project" value="UniProtKB-KW"/>
</dbReference>
<dbReference type="GO" id="GO:0009146">
    <property type="term" value="P:purine nucleoside triphosphate catabolic process"/>
    <property type="evidence" value="ECO:0007669"/>
    <property type="project" value="UniProtKB-UniRule"/>
</dbReference>
<dbReference type="NCBIfam" id="TIGR00042">
    <property type="entry name" value="RdgB/HAM1 family non-canonical purine NTP pyrophosphatase"/>
    <property type="match status" value="1"/>
</dbReference>
<dbReference type="Gene3D" id="3.90.950.10">
    <property type="match status" value="1"/>
</dbReference>
<dbReference type="GO" id="GO:0036220">
    <property type="term" value="F:ITP diphosphatase activity"/>
    <property type="evidence" value="ECO:0007669"/>
    <property type="project" value="UniProtKB-UniRule"/>
</dbReference>
<comment type="subunit">
    <text evidence="2 10">Homodimer.</text>
</comment>
<dbReference type="RefSeq" id="WP_036816542.1">
    <property type="nucleotide sequence ID" value="NZ_AVBF01000007.1"/>
</dbReference>
<comment type="caution">
    <text evidence="12">The sequence shown here is derived from an EMBL/GenBank/DDBJ whole genome shotgun (WGS) entry which is preliminary data.</text>
</comment>
<dbReference type="GO" id="GO:0017111">
    <property type="term" value="F:ribonucleoside triphosphate phosphatase activity"/>
    <property type="evidence" value="ECO:0007669"/>
    <property type="project" value="InterPro"/>
</dbReference>
<comment type="cofactor">
    <cofactor evidence="10">
        <name>Mg(2+)</name>
        <dbReference type="ChEBI" id="CHEBI:18420"/>
    </cofactor>
    <text evidence="10">Binds 1 Mg(2+) ion per subunit.</text>
</comment>
<dbReference type="InterPro" id="IPR002637">
    <property type="entry name" value="RdgB/HAM1"/>
</dbReference>
<dbReference type="STRING" id="1385514.N782_21075"/>
<evidence type="ECO:0000256" key="9">
    <source>
        <dbReference type="ARBA" id="ARBA00052017"/>
    </source>
</evidence>
<organism evidence="12 13">
    <name type="scientific">Pontibacillus yanchengensis Y32</name>
    <dbReference type="NCBI Taxonomy" id="1385514"/>
    <lineage>
        <taxon>Bacteria</taxon>
        <taxon>Bacillati</taxon>
        <taxon>Bacillota</taxon>
        <taxon>Bacilli</taxon>
        <taxon>Bacillales</taxon>
        <taxon>Bacillaceae</taxon>
        <taxon>Pontibacillus</taxon>
    </lineage>
</organism>
<feature type="binding site" evidence="10">
    <location>
        <begin position="8"/>
        <end position="13"/>
    </location>
    <ligand>
        <name>substrate</name>
    </ligand>
</feature>
<protein>
    <recommendedName>
        <fullName evidence="10">dITP/XTP pyrophosphatase</fullName>
        <ecNumber evidence="10">3.6.1.66</ecNumber>
    </recommendedName>
    <alternativeName>
        <fullName evidence="10">Non-canonical purine NTP pyrophosphatase</fullName>
    </alternativeName>
    <alternativeName>
        <fullName evidence="10">Non-standard purine NTP pyrophosphatase</fullName>
    </alternativeName>
    <alternativeName>
        <fullName evidence="10">Nucleoside-triphosphate diphosphatase</fullName>
    </alternativeName>
    <alternativeName>
        <fullName evidence="10">Nucleoside-triphosphate pyrophosphatase</fullName>
        <shortName evidence="10">NTPase</shortName>
    </alternativeName>
</protein>
<dbReference type="HAMAP" id="MF_01405">
    <property type="entry name" value="Non_canon_purine_NTPase"/>
    <property type="match status" value="1"/>
</dbReference>
<feature type="binding site" evidence="10">
    <location>
        <position position="71"/>
    </location>
    <ligand>
        <name>Mg(2+)</name>
        <dbReference type="ChEBI" id="CHEBI:18420"/>
    </ligand>
</feature>
<evidence type="ECO:0000256" key="6">
    <source>
        <dbReference type="ARBA" id="ARBA00022842"/>
    </source>
</evidence>
<feature type="binding site" evidence="10">
    <location>
        <begin position="152"/>
        <end position="155"/>
    </location>
    <ligand>
        <name>substrate</name>
    </ligand>
</feature>
<sequence>MKKLIVATKNQGKVNEFRDMFSKYGIETYSLNDLDTPMPDVEETGTTFEENAQLKAETIADFLQVPVLADDSGLEVDALNKRPGVFSARFAGEEKDDQRNLEKVLDELNGIENREARFVCALALAIPGKETIFERGTCEGRIATKSFGESGFGYDPIFIPKGYEETFAQLPSEEKNQMSHRSRAIQQMETSIQDILT</sequence>
<dbReference type="EMBL" id="AVBF01000007">
    <property type="protein sequence ID" value="KGP73859.1"/>
    <property type="molecule type" value="Genomic_DNA"/>
</dbReference>
<dbReference type="Proteomes" id="UP000030147">
    <property type="component" value="Unassembled WGS sequence"/>
</dbReference>
<comment type="catalytic activity">
    <reaction evidence="9 10">
        <text>XTP + H2O = XMP + diphosphate + H(+)</text>
        <dbReference type="Rhea" id="RHEA:28610"/>
        <dbReference type="ChEBI" id="CHEBI:15377"/>
        <dbReference type="ChEBI" id="CHEBI:15378"/>
        <dbReference type="ChEBI" id="CHEBI:33019"/>
        <dbReference type="ChEBI" id="CHEBI:57464"/>
        <dbReference type="ChEBI" id="CHEBI:61314"/>
        <dbReference type="EC" id="3.6.1.66"/>
    </reaction>
</comment>
<evidence type="ECO:0000256" key="8">
    <source>
        <dbReference type="ARBA" id="ARBA00051875"/>
    </source>
</evidence>
<feature type="binding site" evidence="10">
    <location>
        <position position="175"/>
    </location>
    <ligand>
        <name>substrate</name>
    </ligand>
</feature>
<evidence type="ECO:0000256" key="5">
    <source>
        <dbReference type="ARBA" id="ARBA00022801"/>
    </source>
</evidence>
<dbReference type="OrthoDB" id="9807456at2"/>
<evidence type="ECO:0000256" key="11">
    <source>
        <dbReference type="RuleBase" id="RU003781"/>
    </source>
</evidence>
<comment type="function">
    <text evidence="10">Pyrophosphatase that catalyzes the hydrolysis of nucleoside triphosphates to their monophosphate derivatives, with a high preference for the non-canonical purine nucleotides XTP (xanthosine triphosphate), dITP (deoxyinosine triphosphate) and ITP. Seems to function as a house-cleaning enzyme that removes non-canonical purine nucleotides from the nucleotide pool, thus preventing their incorporation into DNA/RNA and avoiding chromosomal lesions.</text>
</comment>
<dbReference type="AlphaFoldDB" id="A0A0A2TEC0"/>
<keyword evidence="6 10" id="KW-0460">Magnesium</keyword>
<proteinExistence type="inferred from homology"/>
<evidence type="ECO:0000256" key="2">
    <source>
        <dbReference type="ARBA" id="ARBA00011738"/>
    </source>
</evidence>
<feature type="active site" description="Proton acceptor" evidence="10">
    <location>
        <position position="71"/>
    </location>
</feature>
<comment type="catalytic activity">
    <reaction evidence="10">
        <text>ITP + H2O = IMP + diphosphate + H(+)</text>
        <dbReference type="Rhea" id="RHEA:29399"/>
        <dbReference type="ChEBI" id="CHEBI:15377"/>
        <dbReference type="ChEBI" id="CHEBI:15378"/>
        <dbReference type="ChEBI" id="CHEBI:33019"/>
        <dbReference type="ChEBI" id="CHEBI:58053"/>
        <dbReference type="ChEBI" id="CHEBI:61402"/>
        <dbReference type="EC" id="3.6.1.66"/>
    </reaction>
</comment>
<dbReference type="SUPFAM" id="SSF52972">
    <property type="entry name" value="ITPase-like"/>
    <property type="match status" value="1"/>
</dbReference>
<gene>
    <name evidence="12" type="ORF">N782_21075</name>
</gene>
<dbReference type="CDD" id="cd00515">
    <property type="entry name" value="HAM1"/>
    <property type="match status" value="1"/>
</dbReference>
<dbReference type="eggNOG" id="COG0127">
    <property type="taxonomic scope" value="Bacteria"/>
</dbReference>
<dbReference type="GO" id="GO:0036222">
    <property type="term" value="F:XTP diphosphatase activity"/>
    <property type="evidence" value="ECO:0007669"/>
    <property type="project" value="UniProtKB-UniRule"/>
</dbReference>
<name>A0A0A2TEC0_9BACI</name>
<evidence type="ECO:0000313" key="13">
    <source>
        <dbReference type="Proteomes" id="UP000030147"/>
    </source>
</evidence>
<dbReference type="FunFam" id="3.90.950.10:FF:000001">
    <property type="entry name" value="dITP/XTP pyrophosphatase"/>
    <property type="match status" value="1"/>
</dbReference>
<dbReference type="Pfam" id="PF01725">
    <property type="entry name" value="Ham1p_like"/>
    <property type="match status" value="1"/>
</dbReference>
<evidence type="ECO:0000256" key="1">
    <source>
        <dbReference type="ARBA" id="ARBA00008023"/>
    </source>
</evidence>
<keyword evidence="5 10" id="KW-0378">Hydrolase</keyword>
<feature type="binding site" evidence="10">
    <location>
        <position position="72"/>
    </location>
    <ligand>
        <name>substrate</name>
    </ligand>
</feature>
<dbReference type="PANTHER" id="PTHR11067">
    <property type="entry name" value="INOSINE TRIPHOSPHATE PYROPHOSPHATASE/HAM1 PROTEIN"/>
    <property type="match status" value="1"/>
</dbReference>
<feature type="binding site" evidence="10">
    <location>
        <begin position="180"/>
        <end position="181"/>
    </location>
    <ligand>
        <name>substrate</name>
    </ligand>
</feature>
<evidence type="ECO:0000313" key="12">
    <source>
        <dbReference type="EMBL" id="KGP73859.1"/>
    </source>
</evidence>
<reference evidence="12 13" key="1">
    <citation type="journal article" date="2015" name="Stand. Genomic Sci.">
        <title>High quality draft genome sequence of the moderately halophilic bacterium Pontibacillus yanchengensis Y32(T) and comparison among Pontibacillus genomes.</title>
        <authorList>
            <person name="Huang J."/>
            <person name="Qiao Z.X."/>
            <person name="Tang J.W."/>
            <person name="Wang G."/>
        </authorList>
    </citation>
    <scope>NUCLEOTIDE SEQUENCE [LARGE SCALE GENOMIC DNA]</scope>
    <source>
        <strain evidence="12 13">Y32</strain>
    </source>
</reference>
<evidence type="ECO:0000256" key="3">
    <source>
        <dbReference type="ARBA" id="ARBA00022723"/>
    </source>
</evidence>
<dbReference type="EC" id="3.6.1.66" evidence="10"/>
<evidence type="ECO:0000256" key="4">
    <source>
        <dbReference type="ARBA" id="ARBA00022741"/>
    </source>
</evidence>
<dbReference type="InterPro" id="IPR020922">
    <property type="entry name" value="dITP/XTP_pyrophosphatase"/>
</dbReference>
<dbReference type="NCBIfam" id="NF011397">
    <property type="entry name" value="PRK14822.1"/>
    <property type="match status" value="1"/>
</dbReference>
<dbReference type="GO" id="GO:0035870">
    <property type="term" value="F:dITP diphosphatase activity"/>
    <property type="evidence" value="ECO:0007669"/>
    <property type="project" value="UniProtKB-UniRule"/>
</dbReference>
<accession>A0A0A2TEC0</accession>
<comment type="catalytic activity">
    <reaction evidence="8 10">
        <text>dITP + H2O = dIMP + diphosphate + H(+)</text>
        <dbReference type="Rhea" id="RHEA:28342"/>
        <dbReference type="ChEBI" id="CHEBI:15377"/>
        <dbReference type="ChEBI" id="CHEBI:15378"/>
        <dbReference type="ChEBI" id="CHEBI:33019"/>
        <dbReference type="ChEBI" id="CHEBI:61194"/>
        <dbReference type="ChEBI" id="CHEBI:61382"/>
        <dbReference type="EC" id="3.6.1.66"/>
    </reaction>
</comment>
<keyword evidence="13" id="KW-1185">Reference proteome</keyword>
<feature type="binding site" evidence="10">
    <location>
        <position position="42"/>
    </location>
    <ligand>
        <name>Mg(2+)</name>
        <dbReference type="ChEBI" id="CHEBI:18420"/>
    </ligand>
</feature>